<keyword evidence="5" id="KW-1003">Cell membrane</keyword>
<reference evidence="16 17" key="1">
    <citation type="submission" date="2022-05" db="EMBL/GenBank/DDBJ databases">
        <title>S8-45 Sphingomonas ultraviolaceadurans.</title>
        <authorList>
            <person name="Liu Y."/>
        </authorList>
    </citation>
    <scope>NUCLEOTIDE SEQUENCE [LARGE SCALE GENOMIC DNA]</scope>
    <source>
        <strain evidence="16 17">S8-45</strain>
    </source>
</reference>
<proteinExistence type="inferred from homology"/>
<keyword evidence="8 12" id="KW-0653">Protein transport</keyword>
<evidence type="ECO:0000256" key="10">
    <source>
        <dbReference type="ARBA" id="ARBA00023136"/>
    </source>
</evidence>
<keyword evidence="6" id="KW-0997">Cell inner membrane</keyword>
<dbReference type="Proteomes" id="UP000831921">
    <property type="component" value="Chromosome"/>
</dbReference>
<feature type="compositionally biased region" description="Low complexity" evidence="13">
    <location>
        <begin position="253"/>
        <end position="273"/>
    </location>
</feature>
<keyword evidence="4 12" id="KW-0813">Transport</keyword>
<feature type="region of interest" description="Disordered" evidence="13">
    <location>
        <begin position="243"/>
        <end position="286"/>
    </location>
</feature>
<evidence type="ECO:0000313" key="16">
    <source>
        <dbReference type="EMBL" id="UUR09416.1"/>
    </source>
</evidence>
<dbReference type="RefSeq" id="WP_249505187.1">
    <property type="nucleotide sequence ID" value="NZ_CP097253.1"/>
</dbReference>
<dbReference type="PANTHER" id="PTHR30625:SF14">
    <property type="entry name" value="BIOPOLYMER TRANSPORT PROTEIN EXBB"/>
    <property type="match status" value="1"/>
</dbReference>
<keyword evidence="9 14" id="KW-1133">Transmembrane helix</keyword>
<keyword evidence="7 14" id="KW-0812">Transmembrane</keyword>
<name>A0ABY5N021_9SPHN</name>
<keyword evidence="17" id="KW-1185">Reference proteome</keyword>
<evidence type="ECO:0000256" key="9">
    <source>
        <dbReference type="ARBA" id="ARBA00022989"/>
    </source>
</evidence>
<evidence type="ECO:0000256" key="2">
    <source>
        <dbReference type="ARBA" id="ARBA00011471"/>
    </source>
</evidence>
<evidence type="ECO:0000259" key="15">
    <source>
        <dbReference type="Pfam" id="PF01618"/>
    </source>
</evidence>
<evidence type="ECO:0000256" key="5">
    <source>
        <dbReference type="ARBA" id="ARBA00022475"/>
    </source>
</evidence>
<keyword evidence="10 14" id="KW-0472">Membrane</keyword>
<dbReference type="InterPro" id="IPR050790">
    <property type="entry name" value="ExbB/TolQ_transport"/>
</dbReference>
<feature type="transmembrane region" description="Helical" evidence="14">
    <location>
        <begin position="178"/>
        <end position="199"/>
    </location>
</feature>
<evidence type="ECO:0000256" key="7">
    <source>
        <dbReference type="ARBA" id="ARBA00022692"/>
    </source>
</evidence>
<comment type="similarity">
    <text evidence="12">Belongs to the exbB/tolQ family.</text>
</comment>
<evidence type="ECO:0000256" key="6">
    <source>
        <dbReference type="ARBA" id="ARBA00022519"/>
    </source>
</evidence>
<feature type="transmembrane region" description="Helical" evidence="14">
    <location>
        <begin position="25"/>
        <end position="46"/>
    </location>
</feature>
<feature type="domain" description="MotA/TolQ/ExbB proton channel" evidence="15">
    <location>
        <begin position="104"/>
        <end position="210"/>
    </location>
</feature>
<protein>
    <recommendedName>
        <fullName evidence="3">Biopolymer transport protein ExbB</fullName>
    </recommendedName>
</protein>
<comment type="subunit">
    <text evidence="2">The accessory proteins ExbB and ExbD seem to form a complex with TonB.</text>
</comment>
<gene>
    <name evidence="16" type="ORF">M1K48_05070</name>
</gene>
<dbReference type="Pfam" id="PF01618">
    <property type="entry name" value="MotA_ExbB"/>
    <property type="match status" value="1"/>
</dbReference>
<dbReference type="EMBL" id="CP097253">
    <property type="protein sequence ID" value="UUR09416.1"/>
    <property type="molecule type" value="Genomic_DNA"/>
</dbReference>
<evidence type="ECO:0000256" key="1">
    <source>
        <dbReference type="ARBA" id="ARBA00004429"/>
    </source>
</evidence>
<comment type="function">
    <text evidence="11">Involved in the TonB-dependent energy-dependent transport of various receptor-bound substrates. Protects ExbD from proteolytic degradation and functionally stabilizes TonB.</text>
</comment>
<feature type="transmembrane region" description="Helical" evidence="14">
    <location>
        <begin position="131"/>
        <end position="158"/>
    </location>
</feature>
<sequence length="286" mass="29527">MAAAAAAPAGDNPYGLMQALNEGGLISWATFVILVAMSIGTFYILFTKFFEQQKIISQGNKVRSSFWNSPNLREASSKLDAKSAYRAIVDDTLVAQEQHGKLTNPVDQHDWMANSLARSQGGIGARLGEGLAFLATVGSTAPFIGLFGTVVGIYRALIKIGASGQASISTVAGPVGEALIMTALGLVVAVPAVLAYNWLIRRNKSIMEDLAAFTNDLHGYVMSEGKVKPQIVAAGAPNSGSAAVAKGAQTRSAAAPTPAGTAPLTSGQTSTGQQAGGTGTTTVDRR</sequence>
<evidence type="ECO:0000256" key="4">
    <source>
        <dbReference type="ARBA" id="ARBA00022448"/>
    </source>
</evidence>
<evidence type="ECO:0000313" key="17">
    <source>
        <dbReference type="Proteomes" id="UP000831921"/>
    </source>
</evidence>
<evidence type="ECO:0000256" key="8">
    <source>
        <dbReference type="ARBA" id="ARBA00022927"/>
    </source>
</evidence>
<accession>A0ABY5N021</accession>
<evidence type="ECO:0000256" key="3">
    <source>
        <dbReference type="ARBA" id="ARBA00022093"/>
    </source>
</evidence>
<comment type="subcellular location">
    <subcellularLocation>
        <location evidence="1">Cell inner membrane</location>
        <topology evidence="1">Multi-pass membrane protein</topology>
    </subcellularLocation>
    <subcellularLocation>
        <location evidence="12">Membrane</location>
        <topology evidence="12">Multi-pass membrane protein</topology>
    </subcellularLocation>
</comment>
<dbReference type="PANTHER" id="PTHR30625">
    <property type="entry name" value="PROTEIN TOLQ"/>
    <property type="match status" value="1"/>
</dbReference>
<organism evidence="16 17">
    <name type="scientific">Sphingomonas glaciei</name>
    <dbReference type="NCBI Taxonomy" id="2938948"/>
    <lineage>
        <taxon>Bacteria</taxon>
        <taxon>Pseudomonadati</taxon>
        <taxon>Pseudomonadota</taxon>
        <taxon>Alphaproteobacteria</taxon>
        <taxon>Sphingomonadales</taxon>
        <taxon>Sphingomonadaceae</taxon>
        <taxon>Sphingomonas</taxon>
    </lineage>
</organism>
<evidence type="ECO:0000256" key="14">
    <source>
        <dbReference type="SAM" id="Phobius"/>
    </source>
</evidence>
<evidence type="ECO:0000256" key="12">
    <source>
        <dbReference type="RuleBase" id="RU004057"/>
    </source>
</evidence>
<evidence type="ECO:0000256" key="11">
    <source>
        <dbReference type="ARBA" id="ARBA00024816"/>
    </source>
</evidence>
<evidence type="ECO:0000256" key="13">
    <source>
        <dbReference type="SAM" id="MobiDB-lite"/>
    </source>
</evidence>
<dbReference type="InterPro" id="IPR002898">
    <property type="entry name" value="MotA_ExbB_proton_chnl"/>
</dbReference>